<comment type="caution">
    <text evidence="2">The sequence shown here is derived from an EMBL/GenBank/DDBJ whole genome shotgun (WGS) entry which is preliminary data.</text>
</comment>
<name>A0A4Q7ITC9_9GAMM</name>
<feature type="transmembrane region" description="Helical" evidence="1">
    <location>
        <begin position="21"/>
        <end position="47"/>
    </location>
</feature>
<dbReference type="EMBL" id="PPSX01000006">
    <property type="protein sequence ID" value="RZQ54876.1"/>
    <property type="molecule type" value="Genomic_DNA"/>
</dbReference>
<keyword evidence="1" id="KW-0812">Transmembrane</keyword>
<sequence length="64" mass="6925">MSILKQEFKLAISSLLRLPGFSLTVITTLAATLAALAVVININYIYFVAQPTDAKVKSAVRACR</sequence>
<evidence type="ECO:0000256" key="1">
    <source>
        <dbReference type="SAM" id="Phobius"/>
    </source>
</evidence>
<dbReference type="RefSeq" id="WP_130253877.1">
    <property type="nucleotide sequence ID" value="NZ_PPSX01000006.1"/>
</dbReference>
<gene>
    <name evidence="2" type="ORF">C1E23_01480</name>
</gene>
<evidence type="ECO:0000313" key="3">
    <source>
        <dbReference type="Proteomes" id="UP000291338"/>
    </source>
</evidence>
<keyword evidence="1" id="KW-0472">Membrane</keyword>
<evidence type="ECO:0000313" key="2">
    <source>
        <dbReference type="EMBL" id="RZQ54876.1"/>
    </source>
</evidence>
<reference evidence="2 3" key="1">
    <citation type="submission" date="2018-01" db="EMBL/GenBank/DDBJ databases">
        <title>Co-occurrence of chitin degradation, pigmentation and bioactivity in marine Pseudoalteromonas.</title>
        <authorList>
            <person name="Paulsen S."/>
            <person name="Gram L."/>
            <person name="Machado H."/>
        </authorList>
    </citation>
    <scope>NUCLEOTIDE SEQUENCE [LARGE SCALE GENOMIC DNA]</scope>
    <source>
        <strain evidence="2 3">S3898</strain>
    </source>
</reference>
<organism evidence="2 3">
    <name type="scientific">Pseudoalteromonas phenolica</name>
    <dbReference type="NCBI Taxonomy" id="161398"/>
    <lineage>
        <taxon>Bacteria</taxon>
        <taxon>Pseudomonadati</taxon>
        <taxon>Pseudomonadota</taxon>
        <taxon>Gammaproteobacteria</taxon>
        <taxon>Alteromonadales</taxon>
        <taxon>Pseudoalteromonadaceae</taxon>
        <taxon>Pseudoalteromonas</taxon>
    </lineage>
</organism>
<dbReference type="AlphaFoldDB" id="A0A4Q7ITC9"/>
<keyword evidence="1" id="KW-1133">Transmembrane helix</keyword>
<proteinExistence type="predicted"/>
<accession>A0A4Q7ITC9</accession>
<protein>
    <submittedName>
        <fullName evidence="2">Uncharacterized protein</fullName>
    </submittedName>
</protein>
<dbReference type="Proteomes" id="UP000291338">
    <property type="component" value="Unassembled WGS sequence"/>
</dbReference>